<keyword evidence="8" id="KW-1185">Reference proteome</keyword>
<evidence type="ECO:0000313" key="8">
    <source>
        <dbReference type="Proteomes" id="UP001412239"/>
    </source>
</evidence>
<feature type="compositionally biased region" description="Low complexity" evidence="5">
    <location>
        <begin position="484"/>
        <end position="497"/>
    </location>
</feature>
<protein>
    <recommendedName>
        <fullName evidence="6">Exonuclease domain-containing protein</fullName>
    </recommendedName>
</protein>
<name>A0A292PUJ0_9PEZI</name>
<dbReference type="CDD" id="cd06145">
    <property type="entry name" value="REX1_like"/>
    <property type="match status" value="1"/>
</dbReference>
<dbReference type="GO" id="GO:0003676">
    <property type="term" value="F:nucleic acid binding"/>
    <property type="evidence" value="ECO:0007669"/>
    <property type="project" value="InterPro"/>
</dbReference>
<dbReference type="InterPro" id="IPR036397">
    <property type="entry name" value="RNaseH_sf"/>
</dbReference>
<proteinExistence type="inferred from homology"/>
<dbReference type="EMBL" id="LN891050">
    <property type="protein sequence ID" value="CUS10308.1"/>
    <property type="molecule type" value="Genomic_DNA"/>
</dbReference>
<dbReference type="GO" id="GO:0004527">
    <property type="term" value="F:exonuclease activity"/>
    <property type="evidence" value="ECO:0007669"/>
    <property type="project" value="UniProtKB-KW"/>
</dbReference>
<dbReference type="InterPro" id="IPR034922">
    <property type="entry name" value="REX1-like_exo"/>
</dbReference>
<feature type="region of interest" description="Disordered" evidence="5">
    <location>
        <begin position="43"/>
        <end position="225"/>
    </location>
</feature>
<dbReference type="InterPro" id="IPR013520">
    <property type="entry name" value="Ribonucl_H"/>
</dbReference>
<comment type="similarity">
    <text evidence="1">Belongs to the REXO1/REXO3 family.</text>
</comment>
<gene>
    <name evidence="7" type="ORF">GSTUAT00005565001</name>
</gene>
<dbReference type="Proteomes" id="UP001412239">
    <property type="component" value="Unassembled WGS sequence"/>
</dbReference>
<feature type="region of interest" description="Disordered" evidence="5">
    <location>
        <begin position="484"/>
        <end position="506"/>
    </location>
</feature>
<dbReference type="GO" id="GO:0005634">
    <property type="term" value="C:nucleus"/>
    <property type="evidence" value="ECO:0007669"/>
    <property type="project" value="TreeGrafter"/>
</dbReference>
<evidence type="ECO:0000256" key="2">
    <source>
        <dbReference type="ARBA" id="ARBA00022722"/>
    </source>
</evidence>
<reference evidence="7" key="1">
    <citation type="submission" date="2015-10" db="EMBL/GenBank/DDBJ databases">
        <authorList>
            <person name="Regsiter A."/>
            <person name="william w."/>
        </authorList>
    </citation>
    <scope>NUCLEOTIDE SEQUENCE</scope>
    <source>
        <strain evidence="7">Montdore</strain>
    </source>
</reference>
<dbReference type="AlphaFoldDB" id="A0A292PUJ0"/>
<dbReference type="InterPro" id="IPR012337">
    <property type="entry name" value="RNaseH-like_sf"/>
</dbReference>
<evidence type="ECO:0000256" key="3">
    <source>
        <dbReference type="ARBA" id="ARBA00022801"/>
    </source>
</evidence>
<feature type="compositionally biased region" description="Polar residues" evidence="5">
    <location>
        <begin position="161"/>
        <end position="173"/>
    </location>
</feature>
<feature type="compositionally biased region" description="Polar residues" evidence="5">
    <location>
        <begin position="203"/>
        <end position="222"/>
    </location>
</feature>
<keyword evidence="2" id="KW-0540">Nuclease</keyword>
<organism evidence="7 8">
    <name type="scientific">Tuber aestivum</name>
    <name type="common">summer truffle</name>
    <dbReference type="NCBI Taxonomy" id="59557"/>
    <lineage>
        <taxon>Eukaryota</taxon>
        <taxon>Fungi</taxon>
        <taxon>Dikarya</taxon>
        <taxon>Ascomycota</taxon>
        <taxon>Pezizomycotina</taxon>
        <taxon>Pezizomycetes</taxon>
        <taxon>Pezizales</taxon>
        <taxon>Tuberaceae</taxon>
        <taxon>Tuber</taxon>
    </lineage>
</organism>
<dbReference type="Gene3D" id="3.30.420.10">
    <property type="entry name" value="Ribonuclease H-like superfamily/Ribonuclease H"/>
    <property type="match status" value="1"/>
</dbReference>
<evidence type="ECO:0000259" key="6">
    <source>
        <dbReference type="SMART" id="SM00479"/>
    </source>
</evidence>
<evidence type="ECO:0000256" key="4">
    <source>
        <dbReference type="ARBA" id="ARBA00022839"/>
    </source>
</evidence>
<dbReference type="InterPro" id="IPR047021">
    <property type="entry name" value="REXO1/3/4-like"/>
</dbReference>
<evidence type="ECO:0000256" key="5">
    <source>
        <dbReference type="SAM" id="MobiDB-lite"/>
    </source>
</evidence>
<dbReference type="SUPFAM" id="SSF53098">
    <property type="entry name" value="Ribonuclease H-like"/>
    <property type="match status" value="1"/>
</dbReference>
<dbReference type="PANTHER" id="PTHR12801:SF112">
    <property type="entry name" value="RNA EXONUCLEASE 3"/>
    <property type="match status" value="1"/>
</dbReference>
<keyword evidence="3" id="KW-0378">Hydrolase</keyword>
<dbReference type="PANTHER" id="PTHR12801">
    <property type="entry name" value="RNA EXONUCLEASE REXO1 / RECO3 FAMILY MEMBER-RELATED"/>
    <property type="match status" value="1"/>
</dbReference>
<dbReference type="SMART" id="SM00479">
    <property type="entry name" value="EXOIII"/>
    <property type="match status" value="1"/>
</dbReference>
<keyword evidence="4" id="KW-0269">Exonuclease</keyword>
<feature type="compositionally biased region" description="Pro residues" evidence="5">
    <location>
        <begin position="60"/>
        <end position="74"/>
    </location>
</feature>
<accession>A0A292PUJ0</accession>
<evidence type="ECO:0000256" key="1">
    <source>
        <dbReference type="ARBA" id="ARBA00006357"/>
    </source>
</evidence>
<feature type="compositionally biased region" description="Basic and acidic residues" evidence="5">
    <location>
        <begin position="315"/>
        <end position="332"/>
    </location>
</feature>
<evidence type="ECO:0000313" key="7">
    <source>
        <dbReference type="EMBL" id="CUS10308.1"/>
    </source>
</evidence>
<feature type="compositionally biased region" description="Polar residues" evidence="5">
    <location>
        <begin position="43"/>
        <end position="54"/>
    </location>
</feature>
<sequence>MFRPLSLWSGIPCPAIKSGSACSLPHCFFSHAVAPAPAITASLPSQTLPSTQSPADKEPSPSPTPRPPATPSPAPAAKDPRTTASANNGALPPADKKRRMVTGDEDSYTSSSSDGGVPLNGDPAPPAVKKAKTDAERPGPSTAVAPKPKSILKTHGKVNARASSSTSKPSTQAKDLPRPRTQPKARTEDAAKSIPVPQRAGGASTTTTPQPLATGSTASGASKTEIVRPAASDKPLSLNPRLVARAPAGHDTRLQLLTLLHKQYVRLYEHKGDEQLMLRYALDEEEKIAIKKKPIYTQAMTKRIYMMSKMSPEQYRKSVEEEKAKQQKKSEDENMAPALSTGKTIRQELNALRSLINSPSLLQTYGYILDPPTEKEIKLSLDGLKSAGGWEQCDRCTTRFQVYQGRRESDGELASGGKCIFHWGRLIFLQRTGSAYQDNAREKVYSCCRRVAGSPGCTTAENHVFKVSEAKRLAASWPFICTPSPSNSTTDSPTADTPESKDSSPPLVEKALCIDCEMCYTTRGMELIRVTATAFPTGAIVMDALVRPFGEILDLNTRFSGVRPLEFTSAQSFTPQPYPTTTALMSPCSHAPSAPLCIIPSPSAARDLLLTYISSETPLIGHALENDLNALRLCHKNVIDTAILFPHNRGLPARNKLKYLVDVHLGRRIQVEGAADGHDSAVDARCAGELVRFKIGGGVPAR</sequence>
<feature type="region of interest" description="Disordered" evidence="5">
    <location>
        <begin position="315"/>
        <end position="336"/>
    </location>
</feature>
<feature type="domain" description="Exonuclease" evidence="6">
    <location>
        <begin position="510"/>
        <end position="700"/>
    </location>
</feature>